<protein>
    <recommendedName>
        <fullName evidence="3">WSC domain-containing protein</fullName>
    </recommendedName>
</protein>
<feature type="compositionally biased region" description="Low complexity" evidence="2">
    <location>
        <begin position="719"/>
        <end position="736"/>
    </location>
</feature>
<feature type="domain" description="WSC" evidence="3">
    <location>
        <begin position="492"/>
        <end position="589"/>
    </location>
</feature>
<feature type="compositionally biased region" description="Low complexity" evidence="2">
    <location>
        <begin position="399"/>
        <end position="482"/>
    </location>
</feature>
<feature type="compositionally biased region" description="Polar residues" evidence="2">
    <location>
        <begin position="388"/>
        <end position="398"/>
    </location>
</feature>
<dbReference type="PANTHER" id="PTHR45964:SF5">
    <property type="entry name" value="WSCD FAMILY MEMBER CG9164"/>
    <property type="match status" value="1"/>
</dbReference>
<evidence type="ECO:0000259" key="3">
    <source>
        <dbReference type="PROSITE" id="PS51212"/>
    </source>
</evidence>
<dbReference type="STRING" id="91928.A0A0D1YXS7"/>
<proteinExistence type="predicted"/>
<sequence>MPCAGNSSLLCGGPSGLTLYNNTQWALMTAAPSQPTGPVTVPSAGRYQYVDCHTEVSNGRALSGSAIVSNDMTVQYCAGNCTGYAFFGVEYGQECYCGNTLNTGSVTATDQRCSMTCAGNSSTICGGPNGLSLYKLVVASLSSSISRSSTSSILASTSVNPSQIANSTTTTAPSIAPSSHSSNTIRATTSSSFAMFISVTTSSTSSKSSVSTITTLSLSSASLPTSTLILIDTSISNPTTSVRSTSSANATATSGINVSSPNATSLRTPPSSSGRTSATSASGTLASSSWTVSTSRSESPAYVSTSGAASYVSSTGSGTTIRSSTTSISSLSILVTSTTARASSVSATSVSSGFSTIFVARTSTTSATFASTSSSSATTGISTLVNSVTSQTSTQPRISASTSNSGSGFVSGSTSTPPRTSSTYQGSVTSSSSSSKPSSLFTTNISTTSSSTRLTTTTTARTTTTRSMLGSSTTTTSPIPSSTTIAADPFLPNVYIGCAAELSNIRLLSSASFTNSSMTIASCLSFCTSQFMPLAGLEYGRECYCSSSLPPNTPLNQTGCTMACAGDGDVDVTQPTCGGRSRLSIFNNTLLSPPGPKPVISPPSPSASPGGSVYYTYAYQGCFTDPSSSQRALSGYSASDSAMTQEKCVATCAGRGFKFAGVEYARECYCSDTLATAGGSGSGNGKSLQVGEGDCGMPCAGDKSEVCGGSSRIGVWMASSSSSSSSPSSSPSSPSS</sequence>
<dbReference type="RefSeq" id="XP_016240287.1">
    <property type="nucleotide sequence ID" value="XM_016375011.1"/>
</dbReference>
<organism evidence="4 5">
    <name type="scientific">Exophiala spinifera</name>
    <dbReference type="NCBI Taxonomy" id="91928"/>
    <lineage>
        <taxon>Eukaryota</taxon>
        <taxon>Fungi</taxon>
        <taxon>Dikarya</taxon>
        <taxon>Ascomycota</taxon>
        <taxon>Pezizomycotina</taxon>
        <taxon>Eurotiomycetes</taxon>
        <taxon>Chaetothyriomycetidae</taxon>
        <taxon>Chaetothyriales</taxon>
        <taxon>Herpotrichiellaceae</taxon>
        <taxon>Exophiala</taxon>
    </lineage>
</organism>
<dbReference type="GeneID" id="27327729"/>
<keyword evidence="1" id="KW-0677">Repeat</keyword>
<name>A0A0D1YXS7_9EURO</name>
<evidence type="ECO:0000256" key="2">
    <source>
        <dbReference type="SAM" id="MobiDB-lite"/>
    </source>
</evidence>
<dbReference type="AlphaFoldDB" id="A0A0D1YXS7"/>
<gene>
    <name evidence="4" type="ORF">PV08_00646</name>
</gene>
<dbReference type="Proteomes" id="UP000053328">
    <property type="component" value="Unassembled WGS sequence"/>
</dbReference>
<dbReference type="PROSITE" id="PS51212">
    <property type="entry name" value="WSC"/>
    <property type="match status" value="3"/>
</dbReference>
<dbReference type="SMART" id="SM00321">
    <property type="entry name" value="WSC"/>
    <property type="match status" value="3"/>
</dbReference>
<reference evidence="4 5" key="1">
    <citation type="submission" date="2015-01" db="EMBL/GenBank/DDBJ databases">
        <title>The Genome Sequence of Exophiala spinifera CBS89968.</title>
        <authorList>
            <consortium name="The Broad Institute Genomics Platform"/>
            <person name="Cuomo C."/>
            <person name="de Hoog S."/>
            <person name="Gorbushina A."/>
            <person name="Stielow B."/>
            <person name="Teixiera M."/>
            <person name="Abouelleil A."/>
            <person name="Chapman S.B."/>
            <person name="Priest M."/>
            <person name="Young S.K."/>
            <person name="Wortman J."/>
            <person name="Nusbaum C."/>
            <person name="Birren B."/>
        </authorList>
    </citation>
    <scope>NUCLEOTIDE SEQUENCE [LARGE SCALE GENOMIC DNA]</scope>
    <source>
        <strain evidence="4 5">CBS 89968</strain>
    </source>
</reference>
<feature type="compositionally biased region" description="Low complexity" evidence="2">
    <location>
        <begin position="264"/>
        <end position="282"/>
    </location>
</feature>
<dbReference type="VEuPathDB" id="FungiDB:PV08_00646"/>
<feature type="domain" description="WSC" evidence="3">
    <location>
        <begin position="46"/>
        <end position="137"/>
    </location>
</feature>
<feature type="region of interest" description="Disordered" evidence="2">
    <location>
        <begin position="717"/>
        <end position="736"/>
    </location>
</feature>
<feature type="compositionally biased region" description="Low complexity" evidence="2">
    <location>
        <begin position="239"/>
        <end position="254"/>
    </location>
</feature>
<dbReference type="Pfam" id="PF01822">
    <property type="entry name" value="WSC"/>
    <property type="match status" value="3"/>
</dbReference>
<evidence type="ECO:0000256" key="1">
    <source>
        <dbReference type="ARBA" id="ARBA00022737"/>
    </source>
</evidence>
<dbReference type="OrthoDB" id="5985073at2759"/>
<feature type="region of interest" description="Disordered" evidence="2">
    <location>
        <begin position="388"/>
        <end position="482"/>
    </location>
</feature>
<evidence type="ECO:0000313" key="5">
    <source>
        <dbReference type="Proteomes" id="UP000053328"/>
    </source>
</evidence>
<evidence type="ECO:0000313" key="4">
    <source>
        <dbReference type="EMBL" id="KIW20071.1"/>
    </source>
</evidence>
<dbReference type="PANTHER" id="PTHR45964">
    <property type="entry name" value="WSCD FAMILY MEMBER CG9164"/>
    <property type="match status" value="1"/>
</dbReference>
<dbReference type="InterPro" id="IPR051589">
    <property type="entry name" value="Sialate-O-sulfotransferase"/>
</dbReference>
<accession>A0A0D1YXS7</accession>
<keyword evidence="5" id="KW-1185">Reference proteome</keyword>
<dbReference type="HOGENOM" id="CLU_373389_0_0_1"/>
<dbReference type="EMBL" id="KN847492">
    <property type="protein sequence ID" value="KIW20071.1"/>
    <property type="molecule type" value="Genomic_DNA"/>
</dbReference>
<dbReference type="InterPro" id="IPR002889">
    <property type="entry name" value="WSC_carb-bd"/>
</dbReference>
<feature type="region of interest" description="Disordered" evidence="2">
    <location>
        <begin position="238"/>
        <end position="282"/>
    </location>
</feature>
<feature type="domain" description="WSC" evidence="3">
    <location>
        <begin position="616"/>
        <end position="719"/>
    </location>
</feature>